<keyword evidence="2" id="KW-1185">Reference proteome</keyword>
<dbReference type="EMBL" id="VITW01000010">
    <property type="protein sequence ID" value="TWB68918.1"/>
    <property type="molecule type" value="Genomic_DNA"/>
</dbReference>
<evidence type="ECO:0000313" key="1">
    <source>
        <dbReference type="EMBL" id="TWB68918.1"/>
    </source>
</evidence>
<reference evidence="1 2" key="1">
    <citation type="submission" date="2019-06" db="EMBL/GenBank/DDBJ databases">
        <title>Genomic Encyclopedia of Type Strains, Phase IV (KMG-V): Genome sequencing to study the core and pangenomes of soil and plant-associated prokaryotes.</title>
        <authorList>
            <person name="Whitman W."/>
        </authorList>
    </citation>
    <scope>NUCLEOTIDE SEQUENCE [LARGE SCALE GENOMIC DNA]</scope>
    <source>
        <strain evidence="1 2">BR 10556</strain>
    </source>
</reference>
<name>A0A560JCK3_9BRAD</name>
<organism evidence="1 2">
    <name type="scientific">Bradyrhizobium sacchari</name>
    <dbReference type="NCBI Taxonomy" id="1399419"/>
    <lineage>
        <taxon>Bacteria</taxon>
        <taxon>Pseudomonadati</taxon>
        <taxon>Pseudomonadota</taxon>
        <taxon>Alphaproteobacteria</taxon>
        <taxon>Hyphomicrobiales</taxon>
        <taxon>Nitrobacteraceae</taxon>
        <taxon>Bradyrhizobium</taxon>
    </lineage>
</organism>
<accession>A0A560JCK3</accession>
<dbReference type="AlphaFoldDB" id="A0A560JCK3"/>
<comment type="caution">
    <text evidence="1">The sequence shown here is derived from an EMBL/GenBank/DDBJ whole genome shotgun (WGS) entry which is preliminary data.</text>
</comment>
<sequence length="65" mass="6746">MILRISGLNGDRSSDLLATAAAAPEPLHPIKLDGLTVVDDPVFIDTLKSEANLPQGIGAAIAAFY</sequence>
<gene>
    <name evidence="1" type="ORF">FBZ95_11038</name>
</gene>
<dbReference type="Proteomes" id="UP000315914">
    <property type="component" value="Unassembled WGS sequence"/>
</dbReference>
<dbReference type="STRING" id="1399419.A5906_17480"/>
<protein>
    <submittedName>
        <fullName evidence="1">Uncharacterized protein</fullName>
    </submittedName>
</protein>
<evidence type="ECO:0000313" key="2">
    <source>
        <dbReference type="Proteomes" id="UP000315914"/>
    </source>
</evidence>
<proteinExistence type="predicted"/>